<accession>A0A225VYS4</accession>
<organism evidence="10 11">
    <name type="scientific">Phytophthora megakarya</name>
    <dbReference type="NCBI Taxonomy" id="4795"/>
    <lineage>
        <taxon>Eukaryota</taxon>
        <taxon>Sar</taxon>
        <taxon>Stramenopiles</taxon>
        <taxon>Oomycota</taxon>
        <taxon>Peronosporomycetes</taxon>
        <taxon>Peronosporales</taxon>
        <taxon>Peronosporaceae</taxon>
        <taxon>Phytophthora</taxon>
    </lineage>
</organism>
<reference evidence="11" key="1">
    <citation type="submission" date="2017-03" db="EMBL/GenBank/DDBJ databases">
        <title>Phytopthora megakarya and P. palmivora, two closely related causual agents of cacao black pod achieved similar genome size and gene model numbers by different mechanisms.</title>
        <authorList>
            <person name="Ali S."/>
            <person name="Shao J."/>
            <person name="Larry D.J."/>
            <person name="Kronmiller B."/>
            <person name="Shen D."/>
            <person name="Strem M.D."/>
            <person name="Melnick R.L."/>
            <person name="Guiltinan M.J."/>
            <person name="Tyler B.M."/>
            <person name="Meinhardt L.W."/>
            <person name="Bailey B.A."/>
        </authorList>
    </citation>
    <scope>NUCLEOTIDE SEQUENCE [LARGE SCALE GENOMIC DNA]</scope>
    <source>
        <strain evidence="11">zdho120</strain>
    </source>
</reference>
<evidence type="ECO:0000259" key="7">
    <source>
        <dbReference type="Pfam" id="PF13456"/>
    </source>
</evidence>
<dbReference type="GO" id="GO:0003676">
    <property type="term" value="F:nucleic acid binding"/>
    <property type="evidence" value="ECO:0007669"/>
    <property type="project" value="InterPro"/>
</dbReference>
<evidence type="ECO:0000256" key="2">
    <source>
        <dbReference type="ARBA" id="ARBA00022695"/>
    </source>
</evidence>
<protein>
    <submittedName>
        <fullName evidence="10">Reverse transcriptase</fullName>
    </submittedName>
</protein>
<name>A0A225VYS4_9STRA</name>
<dbReference type="InterPro" id="IPR043502">
    <property type="entry name" value="DNA/RNA_pol_sf"/>
</dbReference>
<dbReference type="OrthoDB" id="120865at2759"/>
<dbReference type="GO" id="GO:0004523">
    <property type="term" value="F:RNA-DNA hybrid ribonuclease activity"/>
    <property type="evidence" value="ECO:0007669"/>
    <property type="project" value="InterPro"/>
</dbReference>
<feature type="domain" description="RNase H type-1" evidence="7">
    <location>
        <begin position="205"/>
        <end position="327"/>
    </location>
</feature>
<dbReference type="PANTHER" id="PTHR37984">
    <property type="entry name" value="PROTEIN CBG26694"/>
    <property type="match status" value="1"/>
</dbReference>
<sequence length="588" mass="66882">MVEVSDFEKDNFADLDPRWIHAHRSVKVLKEKIATTPILCHFDTDRQAVVVVYASDWAISGAVMQEYDQIYYPVMFPSRTLKSDELNYGIVEKEVLALLRTLDLNYNTLVVRSIQVLTRHSTLAWLFRSNALLGRLGQWAAFFILDPRDRQGEDEIQGTLAASITPRSEVDKALISITPKKEPRRNIQAPIPTVRSDEDLYVTSFDGSARVKRDGGVYSAILWKLPEWTVVKARSGYTEGLPVNEAEYHGLFLCLDLLEGTDPLRLVICGDSNLVIRHVRGEIDCKAHGLTLLRQKALDRLRIRPDHELVHVKRDWNGSADSLASAATTMWSRDRNHSEIQDLITLNRLDEILVDAAVQISAVTSRSKARSGVRSGSNPPVLREEVIRELRIERIRQAQDEAAWIHGLKQYLTGKVRDLTQEEARSCVSIAMNYEVDQHELLFYCPTTKESAADRDKLMRLVLSETLHQDLLHHYHTSLQGGHQGIGRTYDRIRDHFHWRGLYRSVQRYVGECIDCETGKGRPRIQGESLGNLQATYPFQIIARDHIPSLLRSYKGNTELLNFEDLFSCYVIAKASGSRTAQTLVESN</sequence>
<dbReference type="InterPro" id="IPR050951">
    <property type="entry name" value="Retrovirus_Pol_polyprotein"/>
</dbReference>
<evidence type="ECO:0000256" key="4">
    <source>
        <dbReference type="ARBA" id="ARBA00022759"/>
    </source>
</evidence>
<dbReference type="InterPro" id="IPR041588">
    <property type="entry name" value="Integrase_H2C2"/>
</dbReference>
<dbReference type="Gene3D" id="1.10.340.70">
    <property type="match status" value="1"/>
</dbReference>
<evidence type="ECO:0000256" key="6">
    <source>
        <dbReference type="ARBA" id="ARBA00022918"/>
    </source>
</evidence>
<feature type="domain" description="Reverse transcriptase RNase H-like" evidence="8">
    <location>
        <begin position="43"/>
        <end position="142"/>
    </location>
</feature>
<keyword evidence="4" id="KW-0255">Endonuclease</keyword>
<keyword evidence="1" id="KW-0808">Transferase</keyword>
<dbReference type="GO" id="GO:0003964">
    <property type="term" value="F:RNA-directed DNA polymerase activity"/>
    <property type="evidence" value="ECO:0007669"/>
    <property type="project" value="UniProtKB-KW"/>
</dbReference>
<feature type="domain" description="Integrase zinc-binding" evidence="9">
    <location>
        <begin position="465"/>
        <end position="520"/>
    </location>
</feature>
<dbReference type="InterPro" id="IPR041373">
    <property type="entry name" value="RT_RNaseH"/>
</dbReference>
<dbReference type="Gene3D" id="3.30.420.10">
    <property type="entry name" value="Ribonuclease H-like superfamily/Ribonuclease H"/>
    <property type="match status" value="1"/>
</dbReference>
<dbReference type="InterPro" id="IPR002156">
    <property type="entry name" value="RNaseH_domain"/>
</dbReference>
<dbReference type="FunFam" id="1.10.340.70:FF:000001">
    <property type="entry name" value="Retrovirus-related Pol polyprotein from transposon gypsy-like Protein"/>
    <property type="match status" value="1"/>
</dbReference>
<keyword evidence="3" id="KW-0540">Nuclease</keyword>
<dbReference type="InterPro" id="IPR012337">
    <property type="entry name" value="RNaseH-like_sf"/>
</dbReference>
<dbReference type="EMBL" id="NBNE01002553">
    <property type="protein sequence ID" value="OWZ10119.1"/>
    <property type="molecule type" value="Genomic_DNA"/>
</dbReference>
<comment type="caution">
    <text evidence="10">The sequence shown here is derived from an EMBL/GenBank/DDBJ whole genome shotgun (WGS) entry which is preliminary data.</text>
</comment>
<evidence type="ECO:0000313" key="10">
    <source>
        <dbReference type="EMBL" id="OWZ10119.1"/>
    </source>
</evidence>
<dbReference type="Pfam" id="PF13456">
    <property type="entry name" value="RVT_3"/>
    <property type="match status" value="1"/>
</dbReference>
<keyword evidence="11" id="KW-1185">Reference proteome</keyword>
<evidence type="ECO:0000259" key="9">
    <source>
        <dbReference type="Pfam" id="PF17921"/>
    </source>
</evidence>
<keyword evidence="2" id="KW-0548">Nucleotidyltransferase</keyword>
<dbReference type="Pfam" id="PF17917">
    <property type="entry name" value="RT_RNaseH"/>
    <property type="match status" value="1"/>
</dbReference>
<dbReference type="Pfam" id="PF17921">
    <property type="entry name" value="Integrase_H2C2"/>
    <property type="match status" value="1"/>
</dbReference>
<evidence type="ECO:0000256" key="1">
    <source>
        <dbReference type="ARBA" id="ARBA00022679"/>
    </source>
</evidence>
<evidence type="ECO:0000313" key="11">
    <source>
        <dbReference type="Proteomes" id="UP000198211"/>
    </source>
</evidence>
<dbReference type="InterPro" id="IPR036397">
    <property type="entry name" value="RNaseH_sf"/>
</dbReference>
<evidence type="ECO:0000259" key="8">
    <source>
        <dbReference type="Pfam" id="PF17917"/>
    </source>
</evidence>
<dbReference type="SUPFAM" id="SSF53098">
    <property type="entry name" value="Ribonuclease H-like"/>
    <property type="match status" value="1"/>
</dbReference>
<dbReference type="Proteomes" id="UP000198211">
    <property type="component" value="Unassembled WGS sequence"/>
</dbReference>
<proteinExistence type="predicted"/>
<keyword evidence="6 10" id="KW-0695">RNA-directed DNA polymerase</keyword>
<gene>
    <name evidence="10" type="ORF">PHMEG_00017078</name>
</gene>
<evidence type="ECO:0000256" key="5">
    <source>
        <dbReference type="ARBA" id="ARBA00022801"/>
    </source>
</evidence>
<keyword evidence="5" id="KW-0378">Hydrolase</keyword>
<evidence type="ECO:0000256" key="3">
    <source>
        <dbReference type="ARBA" id="ARBA00022722"/>
    </source>
</evidence>
<dbReference type="SUPFAM" id="SSF56672">
    <property type="entry name" value="DNA/RNA polymerases"/>
    <property type="match status" value="1"/>
</dbReference>
<dbReference type="PANTHER" id="PTHR37984:SF5">
    <property type="entry name" value="PROTEIN NYNRIN-LIKE"/>
    <property type="match status" value="1"/>
</dbReference>
<dbReference type="AlphaFoldDB" id="A0A225VYS4"/>